<dbReference type="RefSeq" id="WP_125665566.1">
    <property type="nucleotide sequence ID" value="NZ_AP019308.1"/>
</dbReference>
<keyword evidence="3" id="KW-1185">Reference proteome</keyword>
<evidence type="ECO:0000259" key="1">
    <source>
        <dbReference type="Pfam" id="PF07833"/>
    </source>
</evidence>
<dbReference type="SUPFAM" id="SSF55383">
    <property type="entry name" value="Copper amine oxidase, domain N"/>
    <property type="match status" value="1"/>
</dbReference>
<dbReference type="Proteomes" id="UP000275368">
    <property type="component" value="Chromosome"/>
</dbReference>
<dbReference type="InterPro" id="IPR012854">
    <property type="entry name" value="Cu_amine_oxidase-like_N"/>
</dbReference>
<gene>
    <name evidence="2" type="ORF">Back11_63390</name>
</gene>
<dbReference type="KEGG" id="pbk:Back11_63390"/>
<dbReference type="OrthoDB" id="2020910at2"/>
<accession>A0A3G9JQ95</accession>
<evidence type="ECO:0000313" key="2">
    <source>
        <dbReference type="EMBL" id="BBH24994.1"/>
    </source>
</evidence>
<protein>
    <recommendedName>
        <fullName evidence="1">Copper amine oxidase-like N-terminal domain-containing protein</fullName>
    </recommendedName>
</protein>
<dbReference type="AlphaFoldDB" id="A0A3G9JQ95"/>
<name>A0A3G9JQ95_9BACL</name>
<dbReference type="Pfam" id="PF07833">
    <property type="entry name" value="Cu_amine_oxidN1"/>
    <property type="match status" value="1"/>
</dbReference>
<reference evidence="2 3" key="1">
    <citation type="submission" date="2018-11" db="EMBL/GenBank/DDBJ databases">
        <title>Complete genome sequence of Paenibacillus baekrokdamisoli strain KCTC 33723.</title>
        <authorList>
            <person name="Kang S.W."/>
            <person name="Lee K.C."/>
            <person name="Kim K.K."/>
            <person name="Kim J.S."/>
            <person name="Kim D.S."/>
            <person name="Ko S.H."/>
            <person name="Yang S.H."/>
            <person name="Lee J.S."/>
        </authorList>
    </citation>
    <scope>NUCLEOTIDE SEQUENCE [LARGE SCALE GENOMIC DNA]</scope>
    <source>
        <strain evidence="2 3">KCTC 33723</strain>
    </source>
</reference>
<dbReference type="EMBL" id="AP019308">
    <property type="protein sequence ID" value="BBH24994.1"/>
    <property type="molecule type" value="Genomic_DNA"/>
</dbReference>
<organism evidence="2 3">
    <name type="scientific">Paenibacillus baekrokdamisoli</name>
    <dbReference type="NCBI Taxonomy" id="1712516"/>
    <lineage>
        <taxon>Bacteria</taxon>
        <taxon>Bacillati</taxon>
        <taxon>Bacillota</taxon>
        <taxon>Bacilli</taxon>
        <taxon>Bacillales</taxon>
        <taxon>Paenibacillaceae</taxon>
        <taxon>Paenibacillus</taxon>
    </lineage>
</organism>
<feature type="domain" description="Copper amine oxidase-like N-terminal" evidence="1">
    <location>
        <begin position="46"/>
        <end position="147"/>
    </location>
</feature>
<dbReference type="Gene3D" id="3.30.457.10">
    <property type="entry name" value="Copper amine oxidase-like, N-terminal domain"/>
    <property type="match status" value="2"/>
</dbReference>
<sequence>MKKRMISTITAAAVLLTSFALVQHKATASPLPKIVSSDMPIAVLYNARKISSDVSPKMIDGTVLVPIRFVAEKLKATIDLKGKDITVKKGTKTIKLTIGSKAAVINGKSTTLLQAAMVEKGRTLVPLRVISEGLAVKVEWDAVTRFVWIGNKDIPELKDVAPKTKDIKDYMNYFKGNEGELQFEGRNKTTATIIANDLFPFQVDGRVFYRLDLAKSDKGNIYIKVVTTDKGIMVTPLFFLGPDNLYRTRNSPAYLRETVGSIRLNYYPVDARDSYKINMAKYVGLYLSYDSLVLMNNPWR</sequence>
<dbReference type="InterPro" id="IPR036582">
    <property type="entry name" value="Mao_N_sf"/>
</dbReference>
<evidence type="ECO:0000313" key="3">
    <source>
        <dbReference type="Proteomes" id="UP000275368"/>
    </source>
</evidence>
<proteinExistence type="predicted"/>